<sequence length="110" mass="11770">MASSSGLRPSSDGSMSSSSTGSIMKSRRFLQRCSQLHEGAIGLGMAGLGVTLVLCTSRFNRSSWIRKKEIIAIRVRMGILEKGWPVGRLIGLGGSRLRFRADLGGCLVSV</sequence>
<evidence type="ECO:0000313" key="2">
    <source>
        <dbReference type="EMBL" id="RRT42663.1"/>
    </source>
</evidence>
<dbReference type="AlphaFoldDB" id="A0A426XT65"/>
<comment type="caution">
    <text evidence="2">The sequence shown here is derived from an EMBL/GenBank/DDBJ whole genome shotgun (WGS) entry which is preliminary data.</text>
</comment>
<name>A0A426XT65_ENSVE</name>
<dbReference type="Proteomes" id="UP000287651">
    <property type="component" value="Unassembled WGS sequence"/>
</dbReference>
<proteinExistence type="predicted"/>
<feature type="compositionally biased region" description="Low complexity" evidence="1">
    <location>
        <begin position="1"/>
        <end position="22"/>
    </location>
</feature>
<reference evidence="2 3" key="1">
    <citation type="journal article" date="2014" name="Agronomy (Basel)">
        <title>A Draft Genome Sequence for Ensete ventricosum, the Drought-Tolerant Tree Against Hunger.</title>
        <authorList>
            <person name="Harrison J."/>
            <person name="Moore K.A."/>
            <person name="Paszkiewicz K."/>
            <person name="Jones T."/>
            <person name="Grant M."/>
            <person name="Ambacheew D."/>
            <person name="Muzemil S."/>
            <person name="Studholme D.J."/>
        </authorList>
    </citation>
    <scope>NUCLEOTIDE SEQUENCE [LARGE SCALE GENOMIC DNA]</scope>
</reference>
<protein>
    <submittedName>
        <fullName evidence="2">Uncharacterized protein</fullName>
    </submittedName>
</protein>
<evidence type="ECO:0000313" key="3">
    <source>
        <dbReference type="Proteomes" id="UP000287651"/>
    </source>
</evidence>
<dbReference type="EMBL" id="AMZH03017673">
    <property type="protein sequence ID" value="RRT42663.1"/>
    <property type="molecule type" value="Genomic_DNA"/>
</dbReference>
<feature type="region of interest" description="Disordered" evidence="1">
    <location>
        <begin position="1"/>
        <end position="23"/>
    </location>
</feature>
<evidence type="ECO:0000256" key="1">
    <source>
        <dbReference type="SAM" id="MobiDB-lite"/>
    </source>
</evidence>
<organism evidence="2 3">
    <name type="scientific">Ensete ventricosum</name>
    <name type="common">Abyssinian banana</name>
    <name type="synonym">Musa ensete</name>
    <dbReference type="NCBI Taxonomy" id="4639"/>
    <lineage>
        <taxon>Eukaryota</taxon>
        <taxon>Viridiplantae</taxon>
        <taxon>Streptophyta</taxon>
        <taxon>Embryophyta</taxon>
        <taxon>Tracheophyta</taxon>
        <taxon>Spermatophyta</taxon>
        <taxon>Magnoliopsida</taxon>
        <taxon>Liliopsida</taxon>
        <taxon>Zingiberales</taxon>
        <taxon>Musaceae</taxon>
        <taxon>Ensete</taxon>
    </lineage>
</organism>
<gene>
    <name evidence="2" type="ORF">B296_00016070</name>
</gene>
<accession>A0A426XT65</accession>